<dbReference type="PRINTS" id="PR00455">
    <property type="entry name" value="HTHTETR"/>
</dbReference>
<dbReference type="Gene3D" id="1.10.357.10">
    <property type="entry name" value="Tetracycline Repressor, domain 2"/>
    <property type="match status" value="1"/>
</dbReference>
<evidence type="ECO:0000256" key="1">
    <source>
        <dbReference type="ARBA" id="ARBA00022491"/>
    </source>
</evidence>
<gene>
    <name evidence="5" type="ORF">GS18_0201685</name>
</gene>
<sequence>MAKKDLRVVKTRALIRSAFISLIDSKGFSPITVQDIAAEAQIGRGTFYLHYQDKYDLLQKLTDEVLNDLASCIQTSLHIQNGVFYVKALEDMLVIVFIQIKDHSMFYKTMLTAEDIPNFQQHLSKFLFEKFKMEFHNLEIDVNQLDFPHDMLFSYLSSSVVGIIDWWLQNNMKFSAEYMAEKMAALFVQGPLTLFGMKIQTD</sequence>
<dbReference type="InterPro" id="IPR001647">
    <property type="entry name" value="HTH_TetR"/>
</dbReference>
<dbReference type="STRING" id="246786.GS18_0201685"/>
<dbReference type="PANTHER" id="PTHR43479">
    <property type="entry name" value="ACREF/ENVCD OPERON REPRESSOR-RELATED"/>
    <property type="match status" value="1"/>
</dbReference>
<dbReference type="PANTHER" id="PTHR43479:SF7">
    <property type="entry name" value="TETR-FAMILY TRANSCRIPTIONAL REGULATOR"/>
    <property type="match status" value="1"/>
</dbReference>
<keyword evidence="6" id="KW-1185">Reference proteome</keyword>
<dbReference type="InterPro" id="IPR050624">
    <property type="entry name" value="HTH-type_Tx_Regulator"/>
</dbReference>
<protein>
    <recommendedName>
        <fullName evidence="4">HTH tetR-type domain-containing protein</fullName>
    </recommendedName>
</protein>
<name>A0A084H296_METID</name>
<dbReference type="RefSeq" id="WP_029565317.1">
    <property type="nucleotide sequence ID" value="NZ_JNVC02000001.1"/>
</dbReference>
<dbReference type="InterPro" id="IPR009057">
    <property type="entry name" value="Homeodomain-like_sf"/>
</dbReference>
<dbReference type="Proteomes" id="UP000028549">
    <property type="component" value="Unassembled WGS sequence"/>
</dbReference>
<accession>A0A084H296</accession>
<organism evidence="5 6">
    <name type="scientific">Metabacillus indicus</name>
    <name type="common">Bacillus indicus</name>
    <dbReference type="NCBI Taxonomy" id="246786"/>
    <lineage>
        <taxon>Bacteria</taxon>
        <taxon>Bacillati</taxon>
        <taxon>Bacillota</taxon>
        <taxon>Bacilli</taxon>
        <taxon>Bacillales</taxon>
        <taxon>Bacillaceae</taxon>
        <taxon>Metabacillus</taxon>
    </lineage>
</organism>
<dbReference type="OrthoDB" id="9810250at2"/>
<feature type="DNA-binding region" description="H-T-H motif" evidence="3">
    <location>
        <begin position="32"/>
        <end position="51"/>
    </location>
</feature>
<dbReference type="InterPro" id="IPR039532">
    <property type="entry name" value="TetR_C_Firmicutes"/>
</dbReference>
<proteinExistence type="predicted"/>
<dbReference type="SUPFAM" id="SSF46689">
    <property type="entry name" value="Homeodomain-like"/>
    <property type="match status" value="1"/>
</dbReference>
<dbReference type="AlphaFoldDB" id="A0A084H296"/>
<evidence type="ECO:0000256" key="2">
    <source>
        <dbReference type="ARBA" id="ARBA00023125"/>
    </source>
</evidence>
<evidence type="ECO:0000313" key="6">
    <source>
        <dbReference type="Proteomes" id="UP000028549"/>
    </source>
</evidence>
<comment type="caution">
    <text evidence="5">The sequence shown here is derived from an EMBL/GenBank/DDBJ whole genome shotgun (WGS) entry which is preliminary data.</text>
</comment>
<evidence type="ECO:0000256" key="3">
    <source>
        <dbReference type="PROSITE-ProRule" id="PRU00335"/>
    </source>
</evidence>
<dbReference type="PROSITE" id="PS50977">
    <property type="entry name" value="HTH_TETR_2"/>
    <property type="match status" value="1"/>
</dbReference>
<dbReference type="Pfam" id="PF00440">
    <property type="entry name" value="TetR_N"/>
    <property type="match status" value="1"/>
</dbReference>
<evidence type="ECO:0000313" key="5">
    <source>
        <dbReference type="EMBL" id="KEZ53708.1"/>
    </source>
</evidence>
<dbReference type="EMBL" id="JNVC02000001">
    <property type="protein sequence ID" value="KEZ53708.1"/>
    <property type="molecule type" value="Genomic_DNA"/>
</dbReference>
<reference evidence="5 6" key="1">
    <citation type="journal article" date="2005" name="Int. J. Syst. Evol. Microbiol.">
        <title>Bacillus cibi sp. nov., isolated from jeotgal, a traditional Korean fermented seafood.</title>
        <authorList>
            <person name="Yoon J.H."/>
            <person name="Lee C.H."/>
            <person name="Oh T.K."/>
        </authorList>
    </citation>
    <scope>NUCLEOTIDE SEQUENCE [LARGE SCALE GENOMIC DNA]</scope>
    <source>
        <strain evidence="5 6">DSM 16189</strain>
    </source>
</reference>
<evidence type="ECO:0000259" key="4">
    <source>
        <dbReference type="PROSITE" id="PS50977"/>
    </source>
</evidence>
<feature type="domain" description="HTH tetR-type" evidence="4">
    <location>
        <begin position="9"/>
        <end position="69"/>
    </location>
</feature>
<keyword evidence="2 3" id="KW-0238">DNA-binding</keyword>
<dbReference type="GO" id="GO:0003677">
    <property type="term" value="F:DNA binding"/>
    <property type="evidence" value="ECO:0007669"/>
    <property type="project" value="UniProtKB-UniRule"/>
</dbReference>
<keyword evidence="1" id="KW-0678">Repressor</keyword>
<dbReference type="Pfam" id="PF14278">
    <property type="entry name" value="TetR_C_8"/>
    <property type="match status" value="1"/>
</dbReference>